<gene>
    <name evidence="2" type="ORF">TNIN_147401</name>
</gene>
<comment type="caution">
    <text evidence="2">The sequence shown here is derived from an EMBL/GenBank/DDBJ whole genome shotgun (WGS) entry which is preliminary data.</text>
</comment>
<evidence type="ECO:0000313" key="3">
    <source>
        <dbReference type="Proteomes" id="UP000886998"/>
    </source>
</evidence>
<keyword evidence="1" id="KW-1133">Transmembrane helix</keyword>
<protein>
    <submittedName>
        <fullName evidence="2">Uncharacterized protein</fullName>
    </submittedName>
</protein>
<dbReference type="AlphaFoldDB" id="A0A8X6YS89"/>
<feature type="transmembrane region" description="Helical" evidence="1">
    <location>
        <begin position="125"/>
        <end position="147"/>
    </location>
</feature>
<dbReference type="OrthoDB" id="10439909at2759"/>
<name>A0A8X6YS89_9ARAC</name>
<sequence length="150" mass="17320">MMVGNHEDYFKRKYILCVVFLLVRSIKWISASYFYNSILAHFIATQLIVLFSVIGLMIDDECKIAGKLLVMCAMLFYVNSFDLFFSSLDNPLLTRLVTLSWIPLFILFEVMLLNDSIRATDVLDVCLKLGLIPFMVATLVYGYPYVIQYI</sequence>
<feature type="transmembrane region" description="Helical" evidence="1">
    <location>
        <begin position="37"/>
        <end position="56"/>
    </location>
</feature>
<evidence type="ECO:0000313" key="2">
    <source>
        <dbReference type="EMBL" id="GFY77513.1"/>
    </source>
</evidence>
<organism evidence="2 3">
    <name type="scientific">Trichonephila inaurata madagascariensis</name>
    <dbReference type="NCBI Taxonomy" id="2747483"/>
    <lineage>
        <taxon>Eukaryota</taxon>
        <taxon>Metazoa</taxon>
        <taxon>Ecdysozoa</taxon>
        <taxon>Arthropoda</taxon>
        <taxon>Chelicerata</taxon>
        <taxon>Arachnida</taxon>
        <taxon>Araneae</taxon>
        <taxon>Araneomorphae</taxon>
        <taxon>Entelegynae</taxon>
        <taxon>Araneoidea</taxon>
        <taxon>Nephilidae</taxon>
        <taxon>Trichonephila</taxon>
        <taxon>Trichonephila inaurata</taxon>
    </lineage>
</organism>
<feature type="transmembrane region" description="Helical" evidence="1">
    <location>
        <begin position="12"/>
        <end position="31"/>
    </location>
</feature>
<dbReference type="EMBL" id="BMAV01022485">
    <property type="protein sequence ID" value="GFY77513.1"/>
    <property type="molecule type" value="Genomic_DNA"/>
</dbReference>
<evidence type="ECO:0000256" key="1">
    <source>
        <dbReference type="SAM" id="Phobius"/>
    </source>
</evidence>
<keyword evidence="1" id="KW-0472">Membrane</keyword>
<accession>A0A8X6YS89</accession>
<keyword evidence="3" id="KW-1185">Reference proteome</keyword>
<dbReference type="Proteomes" id="UP000886998">
    <property type="component" value="Unassembled WGS sequence"/>
</dbReference>
<reference evidence="2" key="1">
    <citation type="submission" date="2020-08" db="EMBL/GenBank/DDBJ databases">
        <title>Multicomponent nature underlies the extraordinary mechanical properties of spider dragline silk.</title>
        <authorList>
            <person name="Kono N."/>
            <person name="Nakamura H."/>
            <person name="Mori M."/>
            <person name="Yoshida Y."/>
            <person name="Ohtoshi R."/>
            <person name="Malay A.D."/>
            <person name="Moran D.A.P."/>
            <person name="Tomita M."/>
            <person name="Numata K."/>
            <person name="Arakawa K."/>
        </authorList>
    </citation>
    <scope>NUCLEOTIDE SEQUENCE</scope>
</reference>
<feature type="transmembrane region" description="Helical" evidence="1">
    <location>
        <begin position="92"/>
        <end position="113"/>
    </location>
</feature>
<keyword evidence="1" id="KW-0812">Transmembrane</keyword>
<proteinExistence type="predicted"/>
<feature type="transmembrane region" description="Helical" evidence="1">
    <location>
        <begin position="68"/>
        <end position="86"/>
    </location>
</feature>